<evidence type="ECO:0000313" key="2">
    <source>
        <dbReference type="EMBL" id="SMX33843.1"/>
    </source>
</evidence>
<evidence type="ECO:0000313" key="3">
    <source>
        <dbReference type="Proteomes" id="UP000220836"/>
    </source>
</evidence>
<dbReference type="AlphaFoldDB" id="A0A238JTM9"/>
<dbReference type="RefSeq" id="WP_097802857.1">
    <property type="nucleotide sequence ID" value="NZ_FXYH01000001.1"/>
</dbReference>
<protein>
    <submittedName>
        <fullName evidence="2">Uncharacterized protein</fullName>
    </submittedName>
</protein>
<name>A0A238JTM9_9RHOB</name>
<keyword evidence="3" id="KW-1185">Reference proteome</keyword>
<dbReference type="Proteomes" id="UP000220836">
    <property type="component" value="Unassembled WGS sequence"/>
</dbReference>
<proteinExistence type="predicted"/>
<evidence type="ECO:0000256" key="1">
    <source>
        <dbReference type="SAM" id="MobiDB-lite"/>
    </source>
</evidence>
<dbReference type="EMBL" id="FXYH01000001">
    <property type="protein sequence ID" value="SMX33843.1"/>
    <property type="molecule type" value="Genomic_DNA"/>
</dbReference>
<dbReference type="OrthoDB" id="9974936at2"/>
<organism evidence="2 3">
    <name type="scientific">Pelagimonas varians</name>
    <dbReference type="NCBI Taxonomy" id="696760"/>
    <lineage>
        <taxon>Bacteria</taxon>
        <taxon>Pseudomonadati</taxon>
        <taxon>Pseudomonadota</taxon>
        <taxon>Alphaproteobacteria</taxon>
        <taxon>Rhodobacterales</taxon>
        <taxon>Roseobacteraceae</taxon>
        <taxon>Pelagimonas</taxon>
    </lineage>
</organism>
<sequence>MLRHPSTTASLVFTQDRFVSLSKVTEILSTALLRLREVVAAIEQTDTGVIVICDRFSTHVEVTYSDHETRMAVCVTDLEKGPDTHEDAKRAHLAFLLFPLALNLPATYLLWPSSDVHIPRLRFVEGLADSFSPNRNARSVNRNERPQVSLPDADALQSMIQTASSSLQSRPAPPTAYSKRRPPAPAKTMIERLADAARPVLSSLH</sequence>
<gene>
    <name evidence="2" type="ORF">PEV8663_00319</name>
</gene>
<feature type="region of interest" description="Disordered" evidence="1">
    <location>
        <begin position="162"/>
        <end position="186"/>
    </location>
</feature>
<reference evidence="2 3" key="1">
    <citation type="submission" date="2017-05" db="EMBL/GenBank/DDBJ databases">
        <authorList>
            <person name="Song R."/>
            <person name="Chenine A.L."/>
            <person name="Ruprecht R.M."/>
        </authorList>
    </citation>
    <scope>NUCLEOTIDE SEQUENCE [LARGE SCALE GENOMIC DNA]</scope>
    <source>
        <strain evidence="2 3">CECT 8663</strain>
    </source>
</reference>
<accession>A0A238JTM9</accession>